<keyword evidence="1" id="KW-0472">Membrane</keyword>
<dbReference type="InterPro" id="IPR036890">
    <property type="entry name" value="HATPase_C_sf"/>
</dbReference>
<feature type="transmembrane region" description="Helical" evidence="1">
    <location>
        <begin position="120"/>
        <end position="140"/>
    </location>
</feature>
<gene>
    <name evidence="3" type="ORF">WG950_11845</name>
</gene>
<dbReference type="EMBL" id="CP150496">
    <property type="protein sequence ID" value="WYW55219.1"/>
    <property type="molecule type" value="Genomic_DNA"/>
</dbReference>
<dbReference type="RefSeq" id="WP_340932618.1">
    <property type="nucleotide sequence ID" value="NZ_CP150496.1"/>
</dbReference>
<keyword evidence="3" id="KW-0418">Kinase</keyword>
<organism evidence="3 4">
    <name type="scientific">Polaribacter marinaquae</name>
    <dbReference type="NCBI Taxonomy" id="1642819"/>
    <lineage>
        <taxon>Bacteria</taxon>
        <taxon>Pseudomonadati</taxon>
        <taxon>Bacteroidota</taxon>
        <taxon>Flavobacteriia</taxon>
        <taxon>Flavobacteriales</taxon>
        <taxon>Flavobacteriaceae</taxon>
    </lineage>
</organism>
<evidence type="ECO:0000256" key="1">
    <source>
        <dbReference type="SAM" id="Phobius"/>
    </source>
</evidence>
<keyword evidence="1" id="KW-0812">Transmembrane</keyword>
<dbReference type="PANTHER" id="PTHR34220:SF7">
    <property type="entry name" value="SENSOR HISTIDINE KINASE YPDA"/>
    <property type="match status" value="1"/>
</dbReference>
<accession>A0ABZ2TTN4</accession>
<dbReference type="Pfam" id="PF06580">
    <property type="entry name" value="His_kinase"/>
    <property type="match status" value="1"/>
</dbReference>
<name>A0ABZ2TTN4_9FLAO</name>
<proteinExistence type="predicted"/>
<protein>
    <submittedName>
        <fullName evidence="3">Histidine kinase</fullName>
    </submittedName>
</protein>
<dbReference type="PANTHER" id="PTHR34220">
    <property type="entry name" value="SENSOR HISTIDINE KINASE YPDA"/>
    <property type="match status" value="1"/>
</dbReference>
<dbReference type="Proteomes" id="UP001491088">
    <property type="component" value="Chromosome"/>
</dbReference>
<feature type="transmembrane region" description="Helical" evidence="1">
    <location>
        <begin position="42"/>
        <end position="62"/>
    </location>
</feature>
<dbReference type="GO" id="GO:0016301">
    <property type="term" value="F:kinase activity"/>
    <property type="evidence" value="ECO:0007669"/>
    <property type="project" value="UniProtKB-KW"/>
</dbReference>
<feature type="domain" description="Signal transduction histidine kinase internal region" evidence="2">
    <location>
        <begin position="163"/>
        <end position="241"/>
    </location>
</feature>
<keyword evidence="3" id="KW-0808">Transferase</keyword>
<evidence type="ECO:0000259" key="2">
    <source>
        <dbReference type="Pfam" id="PF06580"/>
    </source>
</evidence>
<keyword evidence="4" id="KW-1185">Reference proteome</keyword>
<evidence type="ECO:0000313" key="4">
    <source>
        <dbReference type="Proteomes" id="UP001491088"/>
    </source>
</evidence>
<dbReference type="InterPro" id="IPR010559">
    <property type="entry name" value="Sig_transdc_His_kin_internal"/>
</dbReference>
<feature type="transmembrane region" description="Helical" evidence="1">
    <location>
        <begin position="74"/>
        <end position="100"/>
    </location>
</feature>
<keyword evidence="1" id="KW-1133">Transmembrane helix</keyword>
<reference evidence="3 4" key="1">
    <citation type="submission" date="2024-03" db="EMBL/GenBank/DDBJ databases">
        <authorList>
            <person name="Cao K."/>
        </authorList>
    </citation>
    <scope>NUCLEOTIDE SEQUENCE [LARGE SCALE GENOMIC DNA]</scope>
    <source>
        <strain evidence="3 4">MCCC 1K00696</strain>
    </source>
</reference>
<dbReference type="InterPro" id="IPR050640">
    <property type="entry name" value="Bact_2-comp_sensor_kinase"/>
</dbReference>
<evidence type="ECO:0000313" key="3">
    <source>
        <dbReference type="EMBL" id="WYW55219.1"/>
    </source>
</evidence>
<feature type="transmembrane region" description="Helical" evidence="1">
    <location>
        <begin position="7"/>
        <end position="30"/>
    </location>
</feature>
<dbReference type="Gene3D" id="3.30.565.10">
    <property type="entry name" value="Histidine kinase-like ATPase, C-terminal domain"/>
    <property type="match status" value="1"/>
</dbReference>
<sequence>MNSYIKLLFTAFCHIIFWVGVYFFYTYFLGYGSLNVNYVNSFSWYLMPSTIATSYFFLYYLFPFYLQKKKYFLFFLYSIYTFIISNCAIILSILFGFIFLDASDKITVIPLTKGLPFIVFGVYMVVLFSIVIGLMLFNYLDQKKTEDLKTKFLQTQLQLKEQELKFLKMQIHPHFLFNSLNTIYGFALQKGDEAPEMILKLSNLLDYILYQIEKPKVNLQQEINHLEDYISLEKMRFHDSLKVNFQKDILTENIEISPMLLIPFAENSFKHGKISNGFLEIDIKLSVTDNELVFTIQNPSKNDVNSNVGIGIDNIRKRLQMLYPDKHQLKIQDEEATFSVSLKIQLEDFQNN</sequence>